<dbReference type="InterPro" id="IPR042569">
    <property type="entry name" value="RAC_head_sf"/>
</dbReference>
<keyword evidence="2" id="KW-0963">Cytoplasm</keyword>
<proteinExistence type="predicted"/>
<dbReference type="GO" id="GO:0051083">
    <property type="term" value="P:'de novo' cotranslational protein folding"/>
    <property type="evidence" value="ECO:0007669"/>
    <property type="project" value="InterPro"/>
</dbReference>
<name>A0AAD5SRH3_9FUNG</name>
<dbReference type="Pfam" id="PF21884">
    <property type="entry name" value="ZUO1-like_ZHD"/>
    <property type="match status" value="1"/>
</dbReference>
<evidence type="ECO:0000256" key="1">
    <source>
        <dbReference type="ARBA" id="ARBA00004496"/>
    </source>
</evidence>
<dbReference type="InterPro" id="IPR001005">
    <property type="entry name" value="SANT/Myb"/>
</dbReference>
<dbReference type="GO" id="GO:0006450">
    <property type="term" value="P:regulation of translational fidelity"/>
    <property type="evidence" value="ECO:0007669"/>
    <property type="project" value="InterPro"/>
</dbReference>
<dbReference type="InterPro" id="IPR032003">
    <property type="entry name" value="RAC_head"/>
</dbReference>
<dbReference type="Pfam" id="PF16717">
    <property type="entry name" value="RAC_head"/>
    <property type="match status" value="1"/>
</dbReference>
<organism evidence="7 8">
    <name type="scientific">Rhizophlyctis rosea</name>
    <dbReference type="NCBI Taxonomy" id="64517"/>
    <lineage>
        <taxon>Eukaryota</taxon>
        <taxon>Fungi</taxon>
        <taxon>Fungi incertae sedis</taxon>
        <taxon>Chytridiomycota</taxon>
        <taxon>Chytridiomycota incertae sedis</taxon>
        <taxon>Chytridiomycetes</taxon>
        <taxon>Rhizophlyctidales</taxon>
        <taxon>Rhizophlyctidaceae</taxon>
        <taxon>Rhizophlyctis</taxon>
    </lineage>
</organism>
<evidence type="ECO:0000313" key="7">
    <source>
        <dbReference type="EMBL" id="KAJ3057010.1"/>
    </source>
</evidence>
<keyword evidence="3" id="KW-0143">Chaperone</keyword>
<dbReference type="GO" id="GO:0043022">
    <property type="term" value="F:ribosome binding"/>
    <property type="evidence" value="ECO:0007669"/>
    <property type="project" value="InterPro"/>
</dbReference>
<dbReference type="Gene3D" id="1.10.10.60">
    <property type="entry name" value="Homeodomain-like"/>
    <property type="match status" value="2"/>
</dbReference>
<dbReference type="PROSITE" id="PS50076">
    <property type="entry name" value="DNAJ_2"/>
    <property type="match status" value="1"/>
</dbReference>
<dbReference type="EMBL" id="JADGJD010000013">
    <property type="protein sequence ID" value="KAJ3057010.1"/>
    <property type="molecule type" value="Genomic_DNA"/>
</dbReference>
<dbReference type="Gene3D" id="1.10.287.110">
    <property type="entry name" value="DnaJ domain"/>
    <property type="match status" value="1"/>
</dbReference>
<dbReference type="GO" id="GO:0030544">
    <property type="term" value="F:Hsp70 protein binding"/>
    <property type="evidence" value="ECO:0007669"/>
    <property type="project" value="InterPro"/>
</dbReference>
<sequence length="648" mass="74101">MSVLSFLLPPPPPSWDKNKEYKIYQTLSECAVKPVEPAGQGFMDMARRRRHKRTLEEDLEVMEALREATAEDVNTDEDEYESPKLLKSDPLKWKEQDHYAVLGISKLRYKATDEDIKRAYRRKVLKHHPDKKADGNDSFFKCIQKAWEVLSDLKKRREWDSCDPKFDDSIPSAKAKGDFFEIYTPVFEKESRFSKNSTIPDFGTIESTREEVEAFYDFWFNFDSWRTFEMMDEEDADKGEGREEKRWIDRQNKAARTKLKKEDNARVNKLVEQAFKADPRIKKFKEEEKYAKEAKKREKEAAAKAAEEGAKKKAEEEQKAKEAAEAEERARAADEKKGREAAKNAIRKEKKTIKRIMRDHNNFLGDDASADAVANQLQKLDEILEHLDVAGLEEFRKRLEESANHGLEDLNIALDEEHMRVADEKDAKQKEQDVVKGKADAAGEKKSTKPAWSPKEVAILIKAVKLFPGGTISRWEKISEYVNDHGGEENEGEDARLQRQRTPKEAITMSKQVQQAAAADRQKLQMAVNKKPTLKQEIKEEPSTRVPETSGIAEPKAAAKPAPAANNVPLESAAPQPTMMAPPNANWNTEQQIALENAMRKFPAMQFSANPAERWEKIAGEVPGKNKKEVKQRVKELADMVKKKKASK</sequence>
<feature type="domain" description="J" evidence="5">
    <location>
        <begin position="97"/>
        <end position="163"/>
    </location>
</feature>
<evidence type="ECO:0000313" key="8">
    <source>
        <dbReference type="Proteomes" id="UP001212841"/>
    </source>
</evidence>
<feature type="compositionally biased region" description="Basic and acidic residues" evidence="4">
    <location>
        <begin position="286"/>
        <end position="342"/>
    </location>
</feature>
<evidence type="ECO:0000259" key="5">
    <source>
        <dbReference type="PROSITE" id="PS50076"/>
    </source>
</evidence>
<feature type="compositionally biased region" description="Basic and acidic residues" evidence="4">
    <location>
        <begin position="534"/>
        <end position="543"/>
    </location>
</feature>
<dbReference type="SMART" id="SM00271">
    <property type="entry name" value="DnaJ"/>
    <property type="match status" value="1"/>
</dbReference>
<comment type="subcellular location">
    <subcellularLocation>
        <location evidence="1">Cytoplasm</location>
    </subcellularLocation>
</comment>
<reference evidence="7" key="1">
    <citation type="submission" date="2020-05" db="EMBL/GenBank/DDBJ databases">
        <title>Phylogenomic resolution of chytrid fungi.</title>
        <authorList>
            <person name="Stajich J.E."/>
            <person name="Amses K."/>
            <person name="Simmons R."/>
            <person name="Seto K."/>
            <person name="Myers J."/>
            <person name="Bonds A."/>
            <person name="Quandt C.A."/>
            <person name="Barry K."/>
            <person name="Liu P."/>
            <person name="Grigoriev I."/>
            <person name="Longcore J.E."/>
            <person name="James T.Y."/>
        </authorList>
    </citation>
    <scope>NUCLEOTIDE SEQUENCE</scope>
    <source>
        <strain evidence="7">JEL0318</strain>
    </source>
</reference>
<dbReference type="InterPro" id="IPR054076">
    <property type="entry name" value="ZUO1-like_ZHD"/>
</dbReference>
<dbReference type="CDD" id="cd23953">
    <property type="entry name" value="zuotin_NTD"/>
    <property type="match status" value="1"/>
</dbReference>
<dbReference type="InterPro" id="IPR009057">
    <property type="entry name" value="Homeodomain-like_sf"/>
</dbReference>
<dbReference type="CDD" id="cd00167">
    <property type="entry name" value="SANT"/>
    <property type="match status" value="1"/>
</dbReference>
<feature type="region of interest" description="Disordered" evidence="4">
    <location>
        <begin position="528"/>
        <end position="585"/>
    </location>
</feature>
<dbReference type="CDD" id="cd06257">
    <property type="entry name" value="DnaJ"/>
    <property type="match status" value="1"/>
</dbReference>
<dbReference type="SMART" id="SM00717">
    <property type="entry name" value="SANT"/>
    <property type="match status" value="2"/>
</dbReference>
<dbReference type="AlphaFoldDB" id="A0AAD5SRH3"/>
<dbReference type="PROSITE" id="PS50090">
    <property type="entry name" value="MYB_LIKE"/>
    <property type="match status" value="1"/>
</dbReference>
<comment type="caution">
    <text evidence="7">The sequence shown here is derived from an EMBL/GenBank/DDBJ whole genome shotgun (WGS) entry which is preliminary data.</text>
</comment>
<dbReference type="PANTHER" id="PTHR43999:SF1">
    <property type="entry name" value="DNAJ HOMOLOG SUBFAMILY C MEMBER 2"/>
    <property type="match status" value="1"/>
</dbReference>
<feature type="compositionally biased region" description="Low complexity" evidence="4">
    <location>
        <begin position="553"/>
        <end position="565"/>
    </location>
</feature>
<dbReference type="Pfam" id="PF00226">
    <property type="entry name" value="DnaJ"/>
    <property type="match status" value="1"/>
</dbReference>
<dbReference type="Proteomes" id="UP001212841">
    <property type="component" value="Unassembled WGS sequence"/>
</dbReference>
<keyword evidence="8" id="KW-1185">Reference proteome</keyword>
<dbReference type="InterPro" id="IPR001623">
    <property type="entry name" value="DnaJ_domain"/>
</dbReference>
<feature type="region of interest" description="Disordered" evidence="4">
    <location>
        <begin position="422"/>
        <end position="451"/>
    </location>
</feature>
<evidence type="ECO:0000256" key="2">
    <source>
        <dbReference type="ARBA" id="ARBA00022490"/>
    </source>
</evidence>
<feature type="region of interest" description="Disordered" evidence="4">
    <location>
        <begin position="286"/>
        <end position="346"/>
    </location>
</feature>
<evidence type="ECO:0000256" key="4">
    <source>
        <dbReference type="SAM" id="MobiDB-lite"/>
    </source>
</evidence>
<dbReference type="SUPFAM" id="SSF46689">
    <property type="entry name" value="Homeodomain-like"/>
    <property type="match status" value="2"/>
</dbReference>
<dbReference type="GO" id="GO:0005829">
    <property type="term" value="C:cytosol"/>
    <property type="evidence" value="ECO:0007669"/>
    <property type="project" value="TreeGrafter"/>
</dbReference>
<dbReference type="PANTHER" id="PTHR43999">
    <property type="entry name" value="DNAJ HOMOLOG SUBFAMILY C MEMBER 2"/>
    <property type="match status" value="1"/>
</dbReference>
<protein>
    <submittedName>
        <fullName evidence="7">DnaJ (Hsp40), sub C, member 2</fullName>
    </submittedName>
</protein>
<dbReference type="Pfam" id="PF23082">
    <property type="entry name" value="Myb_DNA-binding_2"/>
    <property type="match status" value="1"/>
</dbReference>
<evidence type="ECO:0000259" key="6">
    <source>
        <dbReference type="PROSITE" id="PS50090"/>
    </source>
</evidence>
<accession>A0AAD5SRH3</accession>
<dbReference type="InterPro" id="IPR044634">
    <property type="entry name" value="Zuotin/DnaJC2"/>
</dbReference>
<gene>
    <name evidence="7" type="primary">DNAJC2</name>
    <name evidence="7" type="ORF">HK097_001494</name>
</gene>
<dbReference type="Gene3D" id="1.10.8.840">
    <property type="entry name" value="Ribosome-associated complex head domain"/>
    <property type="match status" value="1"/>
</dbReference>
<dbReference type="InterPro" id="IPR058871">
    <property type="entry name" value="Zuotin_N"/>
</dbReference>
<evidence type="ECO:0000256" key="3">
    <source>
        <dbReference type="ARBA" id="ARBA00023186"/>
    </source>
</evidence>
<dbReference type="InterPro" id="IPR036869">
    <property type="entry name" value="J_dom_sf"/>
</dbReference>
<feature type="compositionally biased region" description="Basic and acidic residues" evidence="4">
    <location>
        <begin position="484"/>
        <end position="497"/>
    </location>
</feature>
<feature type="compositionally biased region" description="Basic and acidic residues" evidence="4">
    <location>
        <begin position="422"/>
        <end position="447"/>
    </location>
</feature>
<feature type="region of interest" description="Disordered" evidence="4">
    <location>
        <begin position="484"/>
        <end position="503"/>
    </location>
</feature>
<dbReference type="SUPFAM" id="SSF46565">
    <property type="entry name" value="Chaperone J-domain"/>
    <property type="match status" value="1"/>
</dbReference>
<dbReference type="Pfam" id="PF26185">
    <property type="entry name" value="Zuotin_N"/>
    <property type="match status" value="1"/>
</dbReference>
<feature type="domain" description="Myb-like" evidence="6">
    <location>
        <begin position="586"/>
        <end position="638"/>
    </location>
</feature>